<name>A0A166EHC7_9AGAM</name>
<protein>
    <submittedName>
        <fullName evidence="2">Uncharacterized protein</fullName>
    </submittedName>
</protein>
<keyword evidence="1" id="KW-0732">Signal</keyword>
<proteinExistence type="predicted"/>
<keyword evidence="3" id="KW-1185">Reference proteome</keyword>
<feature type="chain" id="PRO_5007872772" evidence="1">
    <location>
        <begin position="19"/>
        <end position="290"/>
    </location>
</feature>
<dbReference type="Proteomes" id="UP000076798">
    <property type="component" value="Unassembled WGS sequence"/>
</dbReference>
<evidence type="ECO:0000313" key="2">
    <source>
        <dbReference type="EMBL" id="KZT39592.1"/>
    </source>
</evidence>
<evidence type="ECO:0000256" key="1">
    <source>
        <dbReference type="SAM" id="SignalP"/>
    </source>
</evidence>
<dbReference type="EMBL" id="KV428043">
    <property type="protein sequence ID" value="KZT39592.1"/>
    <property type="molecule type" value="Genomic_DNA"/>
</dbReference>
<organism evidence="2 3">
    <name type="scientific">Sistotremastrum suecicum HHB10207 ss-3</name>
    <dbReference type="NCBI Taxonomy" id="1314776"/>
    <lineage>
        <taxon>Eukaryota</taxon>
        <taxon>Fungi</taxon>
        <taxon>Dikarya</taxon>
        <taxon>Basidiomycota</taxon>
        <taxon>Agaricomycotina</taxon>
        <taxon>Agaricomycetes</taxon>
        <taxon>Sistotremastrales</taxon>
        <taxon>Sistotremastraceae</taxon>
        <taxon>Sistotremastrum</taxon>
    </lineage>
</organism>
<dbReference type="AlphaFoldDB" id="A0A166EHC7"/>
<reference evidence="2 3" key="1">
    <citation type="journal article" date="2016" name="Mol. Biol. Evol.">
        <title>Comparative Genomics of Early-Diverging Mushroom-Forming Fungi Provides Insights into the Origins of Lignocellulose Decay Capabilities.</title>
        <authorList>
            <person name="Nagy L.G."/>
            <person name="Riley R."/>
            <person name="Tritt A."/>
            <person name="Adam C."/>
            <person name="Daum C."/>
            <person name="Floudas D."/>
            <person name="Sun H."/>
            <person name="Yadav J.S."/>
            <person name="Pangilinan J."/>
            <person name="Larsson K.H."/>
            <person name="Matsuura K."/>
            <person name="Barry K."/>
            <person name="Labutti K."/>
            <person name="Kuo R."/>
            <person name="Ohm R.A."/>
            <person name="Bhattacharya S.S."/>
            <person name="Shirouzu T."/>
            <person name="Yoshinaga Y."/>
            <person name="Martin F.M."/>
            <person name="Grigoriev I.V."/>
            <person name="Hibbett D.S."/>
        </authorList>
    </citation>
    <scope>NUCLEOTIDE SEQUENCE [LARGE SCALE GENOMIC DNA]</scope>
    <source>
        <strain evidence="2 3">HHB10207 ss-3</strain>
    </source>
</reference>
<accession>A0A166EHC7</accession>
<feature type="signal peptide" evidence="1">
    <location>
        <begin position="1"/>
        <end position="18"/>
    </location>
</feature>
<gene>
    <name evidence="2" type="ORF">SISSUDRAFT_1032485</name>
</gene>
<sequence>MYRVFVLVYMLLSAWTSAEDEVSATGTTHRLGHSADTIKEDLRIATTHRNRRNSVANWLRLLLRLYLSEYGDAYEIEDIMEDTASIITGPGVLALVSGIDPLRAGPRLVVVTRSYQVFRFRNFFIAAGYTLCDQASMVPPMAPFLSVESDPCIASVTQLSRTRDGLTRCVDIYGTSRYPEDMVPTFNATPYMNYFYSNGFAMLYPQMTMDRCGLIRSSDEEQYMPSTALPLGLHGYDLSDDVFDLARYREICPKLSRTPGDDFFLELEFRRDDYECRPILDSWESCSLRE</sequence>
<evidence type="ECO:0000313" key="3">
    <source>
        <dbReference type="Proteomes" id="UP000076798"/>
    </source>
</evidence>